<dbReference type="Pfam" id="PF03358">
    <property type="entry name" value="FMN_red"/>
    <property type="match status" value="1"/>
</dbReference>
<evidence type="ECO:0000259" key="1">
    <source>
        <dbReference type="Pfam" id="PF03358"/>
    </source>
</evidence>
<proteinExistence type="predicted"/>
<organism evidence="2">
    <name type="scientific">uncultured Thermomicrobiales bacterium</name>
    <dbReference type="NCBI Taxonomy" id="1645740"/>
    <lineage>
        <taxon>Bacteria</taxon>
        <taxon>Pseudomonadati</taxon>
        <taxon>Thermomicrobiota</taxon>
        <taxon>Thermomicrobia</taxon>
        <taxon>Thermomicrobiales</taxon>
        <taxon>environmental samples</taxon>
    </lineage>
</organism>
<dbReference type="SUPFAM" id="SSF52218">
    <property type="entry name" value="Flavoproteins"/>
    <property type="match status" value="1"/>
</dbReference>
<dbReference type="GO" id="GO:0005829">
    <property type="term" value="C:cytosol"/>
    <property type="evidence" value="ECO:0007669"/>
    <property type="project" value="TreeGrafter"/>
</dbReference>
<sequence length="192" mass="20855">MSDSVQRPTLQVIIASTRPGRVGLPVGIWVAEKARQHGGFAVEIADLAEIALPLFDEPEHPRLGRYTHEHSRRWSERIARSDAFVFVFPEYNHGYPATLKNAIDFLAKEWAFKPVSLVSYGGASGGIRAAAGLLPVLTVLKLLPIAGSLPIANVSSLVSDGVFTGTERHAATLRRILDEIARVTPIAAQLRS</sequence>
<dbReference type="PANTHER" id="PTHR30543">
    <property type="entry name" value="CHROMATE REDUCTASE"/>
    <property type="match status" value="1"/>
</dbReference>
<gene>
    <name evidence="2" type="ORF">AVDCRST_MAG33-43</name>
</gene>
<dbReference type="PANTHER" id="PTHR30543:SF21">
    <property type="entry name" value="NAD(P)H-DEPENDENT FMN REDUCTASE LOT6"/>
    <property type="match status" value="1"/>
</dbReference>
<dbReference type="GO" id="GO:0016491">
    <property type="term" value="F:oxidoreductase activity"/>
    <property type="evidence" value="ECO:0007669"/>
    <property type="project" value="InterPro"/>
</dbReference>
<protein>
    <submittedName>
        <fullName evidence="2">Putative reductase</fullName>
    </submittedName>
</protein>
<accession>A0A6J4U8G0</accession>
<evidence type="ECO:0000313" key="2">
    <source>
        <dbReference type="EMBL" id="CAA9541388.1"/>
    </source>
</evidence>
<dbReference type="Gene3D" id="3.40.50.360">
    <property type="match status" value="1"/>
</dbReference>
<reference evidence="2" key="1">
    <citation type="submission" date="2020-02" db="EMBL/GenBank/DDBJ databases">
        <authorList>
            <person name="Meier V. D."/>
        </authorList>
    </citation>
    <scope>NUCLEOTIDE SEQUENCE</scope>
    <source>
        <strain evidence="2">AVDCRST_MAG33</strain>
    </source>
</reference>
<dbReference type="EMBL" id="CADCWK010000004">
    <property type="protein sequence ID" value="CAA9541388.1"/>
    <property type="molecule type" value="Genomic_DNA"/>
</dbReference>
<dbReference type="InterPro" id="IPR029039">
    <property type="entry name" value="Flavoprotein-like_sf"/>
</dbReference>
<dbReference type="GO" id="GO:0010181">
    <property type="term" value="F:FMN binding"/>
    <property type="evidence" value="ECO:0007669"/>
    <property type="project" value="TreeGrafter"/>
</dbReference>
<dbReference type="AlphaFoldDB" id="A0A6J4U8G0"/>
<dbReference type="InterPro" id="IPR005025">
    <property type="entry name" value="FMN_Rdtase-like_dom"/>
</dbReference>
<name>A0A6J4U8G0_9BACT</name>
<dbReference type="InterPro" id="IPR050712">
    <property type="entry name" value="NAD(P)H-dep_reductase"/>
</dbReference>
<feature type="domain" description="NADPH-dependent FMN reductase-like" evidence="1">
    <location>
        <begin position="11"/>
        <end position="151"/>
    </location>
</feature>